<comment type="caution">
    <text evidence="5">The sequence shown here is derived from an EMBL/GenBank/DDBJ whole genome shotgun (WGS) entry which is preliminary data.</text>
</comment>
<sequence>MTRPLVAFLLSFLVTGLGQLYNGQLKKAVILFLLLLLIPFLFGAARFTTNFSGYTAMLAIMLGIWLYGISDAIIQARRRKEYAKKKYNRWYVYLFIGIVITAATWFYEKAPISGMQHFIIVSPSQLPTMQLGDRVLADIHAYREKQPDYGQIVVFNQPGEEVWCFRVAGLPGDTIQVIDDILVVNGVISESRHIRNVQIEGVPVQEYEEKMVSGHKHRIYSNQKAAGLPSSSSDKIVVPDNCYYLLGDNRGNALDSRYIGPVSADNILGQVLFSIWGRSYDRVNVDFRNR</sequence>
<comment type="catalytic activity">
    <reaction evidence="3">
        <text>Cleavage of hydrophobic, N-terminal signal or leader sequences from secreted and periplasmic proteins.</text>
        <dbReference type="EC" id="3.4.21.89"/>
    </reaction>
</comment>
<evidence type="ECO:0000256" key="1">
    <source>
        <dbReference type="ARBA" id="ARBA00009370"/>
    </source>
</evidence>
<dbReference type="RefSeq" id="WP_132130701.1">
    <property type="nucleotide sequence ID" value="NZ_CP042432.1"/>
</dbReference>
<dbReference type="GO" id="GO:0004252">
    <property type="term" value="F:serine-type endopeptidase activity"/>
    <property type="evidence" value="ECO:0007669"/>
    <property type="project" value="InterPro"/>
</dbReference>
<protein>
    <recommendedName>
        <fullName evidence="2 3">Signal peptidase I</fullName>
        <ecNumber evidence="3">3.4.21.89</ecNumber>
    </recommendedName>
</protein>
<comment type="subcellular location">
    <subcellularLocation>
        <location evidence="3">Membrane</location>
        <topology evidence="3">Single-pass type II membrane protein</topology>
    </subcellularLocation>
</comment>
<organism evidence="5 6">
    <name type="scientific">Anseongella ginsenosidimutans</name>
    <dbReference type="NCBI Taxonomy" id="496056"/>
    <lineage>
        <taxon>Bacteria</taxon>
        <taxon>Pseudomonadati</taxon>
        <taxon>Bacteroidota</taxon>
        <taxon>Sphingobacteriia</taxon>
        <taxon>Sphingobacteriales</taxon>
        <taxon>Sphingobacteriaceae</taxon>
        <taxon>Anseongella</taxon>
    </lineage>
</organism>
<dbReference type="GO" id="GO:0009003">
    <property type="term" value="F:signal peptidase activity"/>
    <property type="evidence" value="ECO:0007669"/>
    <property type="project" value="UniProtKB-EC"/>
</dbReference>
<dbReference type="InterPro" id="IPR036286">
    <property type="entry name" value="LexA/Signal_pep-like_sf"/>
</dbReference>
<feature type="domain" description="Peptidase S26" evidence="4">
    <location>
        <begin position="115"/>
        <end position="276"/>
    </location>
</feature>
<evidence type="ECO:0000313" key="6">
    <source>
        <dbReference type="Proteomes" id="UP000295807"/>
    </source>
</evidence>
<comment type="similarity">
    <text evidence="1 3">Belongs to the peptidase S26 family.</text>
</comment>
<dbReference type="PRINTS" id="PR00727">
    <property type="entry name" value="LEADERPTASE"/>
</dbReference>
<keyword evidence="3" id="KW-0472">Membrane</keyword>
<feature type="transmembrane region" description="Helical" evidence="3">
    <location>
        <begin position="51"/>
        <end position="69"/>
    </location>
</feature>
<dbReference type="SUPFAM" id="SSF51306">
    <property type="entry name" value="LexA/Signal peptidase"/>
    <property type="match status" value="1"/>
</dbReference>
<evidence type="ECO:0000313" key="5">
    <source>
        <dbReference type="EMBL" id="TCS84644.1"/>
    </source>
</evidence>
<dbReference type="GO" id="GO:0006465">
    <property type="term" value="P:signal peptide processing"/>
    <property type="evidence" value="ECO:0007669"/>
    <property type="project" value="InterPro"/>
</dbReference>
<dbReference type="GO" id="GO:0016020">
    <property type="term" value="C:membrane"/>
    <property type="evidence" value="ECO:0007669"/>
    <property type="project" value="UniProtKB-SubCell"/>
</dbReference>
<comment type="caution">
    <text evidence="3">Lacks conserved residue(s) required for the propagation of feature annotation.</text>
</comment>
<dbReference type="Pfam" id="PF10502">
    <property type="entry name" value="Peptidase_S26"/>
    <property type="match status" value="1"/>
</dbReference>
<evidence type="ECO:0000256" key="3">
    <source>
        <dbReference type="RuleBase" id="RU362042"/>
    </source>
</evidence>
<dbReference type="EC" id="3.4.21.89" evidence="3"/>
<dbReference type="AlphaFoldDB" id="A0A4R3KNL0"/>
<dbReference type="PANTHER" id="PTHR43390">
    <property type="entry name" value="SIGNAL PEPTIDASE I"/>
    <property type="match status" value="1"/>
</dbReference>
<dbReference type="NCBIfam" id="TIGR02227">
    <property type="entry name" value="sigpep_I_bact"/>
    <property type="match status" value="1"/>
</dbReference>
<feature type="transmembrane region" description="Helical" evidence="3">
    <location>
        <begin position="6"/>
        <end position="21"/>
    </location>
</feature>
<evidence type="ECO:0000256" key="2">
    <source>
        <dbReference type="ARBA" id="ARBA00019232"/>
    </source>
</evidence>
<dbReference type="EMBL" id="SMAD01000020">
    <property type="protein sequence ID" value="TCS84644.1"/>
    <property type="molecule type" value="Genomic_DNA"/>
</dbReference>
<gene>
    <name evidence="5" type="ORF">EDD80_12010</name>
</gene>
<evidence type="ECO:0000259" key="4">
    <source>
        <dbReference type="Pfam" id="PF10502"/>
    </source>
</evidence>
<feature type="transmembrane region" description="Helical" evidence="3">
    <location>
        <begin position="28"/>
        <end position="45"/>
    </location>
</feature>
<accession>A0A4R3KNL0</accession>
<proteinExistence type="inferred from homology"/>
<keyword evidence="3" id="KW-0378">Hydrolase</keyword>
<keyword evidence="6" id="KW-1185">Reference proteome</keyword>
<name>A0A4R3KNL0_9SPHI</name>
<feature type="transmembrane region" description="Helical" evidence="3">
    <location>
        <begin position="90"/>
        <end position="107"/>
    </location>
</feature>
<dbReference type="PANTHER" id="PTHR43390:SF1">
    <property type="entry name" value="CHLOROPLAST PROCESSING PEPTIDASE"/>
    <property type="match status" value="1"/>
</dbReference>
<dbReference type="InterPro" id="IPR000223">
    <property type="entry name" value="Pept_S26A_signal_pept_1"/>
</dbReference>
<dbReference type="Proteomes" id="UP000295807">
    <property type="component" value="Unassembled WGS sequence"/>
</dbReference>
<keyword evidence="3" id="KW-0812">Transmembrane</keyword>
<reference evidence="5 6" key="1">
    <citation type="submission" date="2019-03" db="EMBL/GenBank/DDBJ databases">
        <title>Genomic Encyclopedia of Type Strains, Phase IV (KMG-IV): sequencing the most valuable type-strain genomes for metagenomic binning, comparative biology and taxonomic classification.</title>
        <authorList>
            <person name="Goeker M."/>
        </authorList>
    </citation>
    <scope>NUCLEOTIDE SEQUENCE [LARGE SCALE GENOMIC DNA]</scope>
    <source>
        <strain evidence="5 6">DSM 21100</strain>
    </source>
</reference>
<dbReference type="Gene3D" id="2.10.109.10">
    <property type="entry name" value="Umud Fragment, subunit A"/>
    <property type="match status" value="1"/>
</dbReference>
<dbReference type="CDD" id="cd06530">
    <property type="entry name" value="S26_SPase_I"/>
    <property type="match status" value="1"/>
</dbReference>
<dbReference type="InterPro" id="IPR019533">
    <property type="entry name" value="Peptidase_S26"/>
</dbReference>
<keyword evidence="3" id="KW-1133">Transmembrane helix</keyword>
<keyword evidence="3" id="KW-0645">Protease</keyword>
<dbReference type="OrthoDB" id="9802919at2"/>